<protein>
    <submittedName>
        <fullName evidence="1">Uncharacterized protein</fullName>
    </submittedName>
</protein>
<sequence>MHRSNIQGLCDSLVFSSLDSMARLYGKPILWNEENQFTADSMQFVVSGKSLTKAELLSSAYVISKEDSVHFNQIKSTDIIGYFKKNDIYRFDALGGVSLMFFIEEDSVITTMNQKECRVMKGLIKDRKIQKIQYVQDVKSDAFPVYNLPINKQRLKGFNWSLEKRPKDRFAVCKRRIKLSEKAAALKEEKPIFPYTRKYFGKQAGLK</sequence>
<name>A0A645B6K4_9ZZZZ</name>
<evidence type="ECO:0000313" key="1">
    <source>
        <dbReference type="EMBL" id="MPM58773.1"/>
    </source>
</evidence>
<organism evidence="1">
    <name type="scientific">bioreactor metagenome</name>
    <dbReference type="NCBI Taxonomy" id="1076179"/>
    <lineage>
        <taxon>unclassified sequences</taxon>
        <taxon>metagenomes</taxon>
        <taxon>ecological metagenomes</taxon>
    </lineage>
</organism>
<reference evidence="1" key="1">
    <citation type="submission" date="2019-08" db="EMBL/GenBank/DDBJ databases">
        <authorList>
            <person name="Kucharzyk K."/>
            <person name="Murdoch R.W."/>
            <person name="Higgins S."/>
            <person name="Loffler F."/>
        </authorList>
    </citation>
    <scope>NUCLEOTIDE SEQUENCE</scope>
</reference>
<comment type="caution">
    <text evidence="1">The sequence shown here is derived from an EMBL/GenBank/DDBJ whole genome shotgun (WGS) entry which is preliminary data.</text>
</comment>
<dbReference type="EMBL" id="VSSQ01016944">
    <property type="protein sequence ID" value="MPM58773.1"/>
    <property type="molecule type" value="Genomic_DNA"/>
</dbReference>
<accession>A0A645B6K4</accession>
<gene>
    <name evidence="1" type="ORF">SDC9_105606</name>
</gene>
<dbReference type="AlphaFoldDB" id="A0A645B6K4"/>
<proteinExistence type="predicted"/>